<dbReference type="EMBL" id="CP001101">
    <property type="protein sequence ID" value="ACE05276.1"/>
    <property type="molecule type" value="Genomic_DNA"/>
</dbReference>
<comment type="catalytic activity">
    <reaction evidence="8">
        <text>Mo-molybdopterin + GTP + H(+) = Mo-molybdopterin guanine dinucleotide + diphosphate</text>
        <dbReference type="Rhea" id="RHEA:34243"/>
        <dbReference type="ChEBI" id="CHEBI:15378"/>
        <dbReference type="ChEBI" id="CHEBI:33019"/>
        <dbReference type="ChEBI" id="CHEBI:37565"/>
        <dbReference type="ChEBI" id="CHEBI:71302"/>
        <dbReference type="ChEBI" id="CHEBI:71310"/>
        <dbReference type="EC" id="2.7.7.77"/>
    </reaction>
</comment>
<dbReference type="CDD" id="cd03116">
    <property type="entry name" value="MobB"/>
    <property type="match status" value="1"/>
</dbReference>
<feature type="binding site" evidence="8">
    <location>
        <position position="254"/>
    </location>
    <ligand>
        <name>GTP</name>
        <dbReference type="ChEBI" id="CHEBI:37565"/>
    </ligand>
</feature>
<dbReference type="InterPro" id="IPR029044">
    <property type="entry name" value="Nucleotide-diphossugar_trans"/>
</dbReference>
<dbReference type="InterPro" id="IPR025877">
    <property type="entry name" value="MobA-like_NTP_Trfase"/>
</dbReference>
<accession>B3EPN6</accession>
<dbReference type="InterPro" id="IPR013482">
    <property type="entry name" value="Molybde_CF_guanTrfase"/>
</dbReference>
<dbReference type="eggNOG" id="COG1763">
    <property type="taxonomic scope" value="Bacteria"/>
</dbReference>
<dbReference type="InterPro" id="IPR027417">
    <property type="entry name" value="P-loop_NTPase"/>
</dbReference>
<dbReference type="HAMAP" id="MF_00316">
    <property type="entry name" value="MobA"/>
    <property type="match status" value="1"/>
</dbReference>
<keyword evidence="5 8" id="KW-0460">Magnesium</keyword>
<dbReference type="GO" id="GO:0046872">
    <property type="term" value="F:metal ion binding"/>
    <property type="evidence" value="ECO:0007669"/>
    <property type="project" value="UniProtKB-KW"/>
</dbReference>
<feature type="binding site" evidence="8">
    <location>
        <position position="207"/>
    </location>
    <ligand>
        <name>GTP</name>
        <dbReference type="ChEBI" id="CHEBI:37565"/>
    </ligand>
</feature>
<comment type="domain">
    <text evidence="8">The N-terminal domain determines nucleotide recognition and specific binding, while the C-terminal domain determines the specific binding to the target protein.</text>
</comment>
<dbReference type="GO" id="GO:0061603">
    <property type="term" value="F:molybdenum cofactor guanylyltransferase activity"/>
    <property type="evidence" value="ECO:0007669"/>
    <property type="project" value="UniProtKB-EC"/>
</dbReference>
<dbReference type="PANTHER" id="PTHR19136:SF81">
    <property type="entry name" value="MOLYBDENUM COFACTOR GUANYLYLTRANSFERASE"/>
    <property type="match status" value="1"/>
</dbReference>
<dbReference type="InterPro" id="IPR004435">
    <property type="entry name" value="MobB_dom"/>
</dbReference>
<feature type="region of interest" description="Disordered" evidence="9">
    <location>
        <begin position="369"/>
        <end position="388"/>
    </location>
</feature>
<organism evidence="12">
    <name type="scientific">Chlorobium phaeobacteroides (strain BS1)</name>
    <dbReference type="NCBI Taxonomy" id="331678"/>
    <lineage>
        <taxon>Bacteria</taxon>
        <taxon>Pseudomonadati</taxon>
        <taxon>Chlorobiota</taxon>
        <taxon>Chlorobiia</taxon>
        <taxon>Chlorobiales</taxon>
        <taxon>Chlorobiaceae</taxon>
        <taxon>Chlorobium/Pelodictyon group</taxon>
        <taxon>Chlorobium</taxon>
    </lineage>
</organism>
<evidence type="ECO:0000256" key="9">
    <source>
        <dbReference type="SAM" id="MobiDB-lite"/>
    </source>
</evidence>
<dbReference type="SUPFAM" id="SSF52540">
    <property type="entry name" value="P-loop containing nucleoside triphosphate hydrolases"/>
    <property type="match status" value="1"/>
</dbReference>
<dbReference type="NCBIfam" id="NF011059">
    <property type="entry name" value="PRK14490.1"/>
    <property type="match status" value="1"/>
</dbReference>
<reference evidence="12" key="1">
    <citation type="submission" date="2008-06" db="EMBL/GenBank/DDBJ databases">
        <title>Complete sequence of Chlorobium phaeobacteroides BS1.</title>
        <authorList>
            <consortium name="US DOE Joint Genome Institute"/>
            <person name="Lucas S."/>
            <person name="Copeland A."/>
            <person name="Lapidus A."/>
            <person name="Glavina del Rio T."/>
            <person name="Dalin E."/>
            <person name="Tice H."/>
            <person name="Bruce D."/>
            <person name="Goodwin L."/>
            <person name="Pitluck S."/>
            <person name="Schmutz J."/>
            <person name="Larimer F."/>
            <person name="Land M."/>
            <person name="Hauser L."/>
            <person name="Kyrpides N."/>
            <person name="Ovchinnikova G."/>
            <person name="Li T."/>
            <person name="Liu Z."/>
            <person name="Zhao F."/>
            <person name="Overmann J."/>
            <person name="Bryant D.A."/>
            <person name="Richardson P."/>
        </authorList>
    </citation>
    <scope>NUCLEOTIDE SEQUENCE [LARGE SCALE GENOMIC DNA]</scope>
    <source>
        <strain evidence="12">BS1</strain>
    </source>
</reference>
<feature type="compositionally biased region" description="Basic and acidic residues" evidence="9">
    <location>
        <begin position="378"/>
        <end position="388"/>
    </location>
</feature>
<dbReference type="Pfam" id="PF12804">
    <property type="entry name" value="NTP_transf_3"/>
    <property type="match status" value="1"/>
</dbReference>
<feature type="domain" description="MobA-like NTP transferase" evidence="11">
    <location>
        <begin position="192"/>
        <end position="347"/>
    </location>
</feature>
<dbReference type="GO" id="GO:0005737">
    <property type="term" value="C:cytoplasm"/>
    <property type="evidence" value="ECO:0007669"/>
    <property type="project" value="UniProtKB-SubCell"/>
</dbReference>
<dbReference type="Pfam" id="PF03205">
    <property type="entry name" value="MobB"/>
    <property type="match status" value="1"/>
</dbReference>
<dbReference type="STRING" id="331678.Cphamn1_2378"/>
<dbReference type="eggNOG" id="COG0746">
    <property type="taxonomic scope" value="Bacteria"/>
</dbReference>
<evidence type="ECO:0000259" key="10">
    <source>
        <dbReference type="Pfam" id="PF03205"/>
    </source>
</evidence>
<comment type="subcellular location">
    <subcellularLocation>
        <location evidence="8">Cytoplasm</location>
    </subcellularLocation>
</comment>
<evidence type="ECO:0000256" key="3">
    <source>
        <dbReference type="ARBA" id="ARBA00022723"/>
    </source>
</evidence>
<evidence type="ECO:0000256" key="2">
    <source>
        <dbReference type="ARBA" id="ARBA00022679"/>
    </source>
</evidence>
<keyword evidence="3 8" id="KW-0479">Metal-binding</keyword>
<dbReference type="SUPFAM" id="SSF53448">
    <property type="entry name" value="Nucleotide-diphospho-sugar transferases"/>
    <property type="match status" value="1"/>
</dbReference>
<dbReference type="CDD" id="cd02503">
    <property type="entry name" value="MobA"/>
    <property type="match status" value="1"/>
</dbReference>
<evidence type="ECO:0000256" key="5">
    <source>
        <dbReference type="ARBA" id="ARBA00022842"/>
    </source>
</evidence>
<dbReference type="GO" id="GO:0006777">
    <property type="term" value="P:Mo-molybdopterin cofactor biosynthetic process"/>
    <property type="evidence" value="ECO:0007669"/>
    <property type="project" value="UniProtKB-KW"/>
</dbReference>
<evidence type="ECO:0000259" key="11">
    <source>
        <dbReference type="Pfam" id="PF12804"/>
    </source>
</evidence>
<dbReference type="AlphaFoldDB" id="B3EPN6"/>
<feature type="binding site" evidence="8">
    <location>
        <begin position="195"/>
        <end position="197"/>
    </location>
    <ligand>
        <name>GTP</name>
        <dbReference type="ChEBI" id="CHEBI:37565"/>
    </ligand>
</feature>
<comment type="function">
    <text evidence="8">Transfers a GMP moiety from GTP to Mo-molybdopterin (Mo-MPT) cofactor (Moco or molybdenum cofactor) to form Mo-molybdopterin guanine dinucleotide (Mo-MGD) cofactor.</text>
</comment>
<keyword evidence="4 8" id="KW-0547">Nucleotide-binding</keyword>
<dbReference type="EC" id="2.7.7.77" evidence="8"/>
<name>B3EPN6_CHLPB</name>
<evidence type="ECO:0000256" key="6">
    <source>
        <dbReference type="ARBA" id="ARBA00023134"/>
    </source>
</evidence>
<dbReference type="GO" id="GO:0005525">
    <property type="term" value="F:GTP binding"/>
    <property type="evidence" value="ECO:0007669"/>
    <property type="project" value="UniProtKB-UniRule"/>
</dbReference>
<comment type="caution">
    <text evidence="8">Lacks conserved residue(s) required for the propagation of feature annotation.</text>
</comment>
<proteinExistence type="inferred from homology"/>
<keyword evidence="7 8" id="KW-0501">Molybdenum cofactor biosynthesis</keyword>
<sequence length="388" mass="43421">MNNRKKKAHMNSGSDSSFHPFEIAFCGYSNSGKTRLISRLVSQLSRRFTIGYYKHGCHSFDIDREGKDSSIVRESGASVVMLSDPQKHALIGASAPEPLLTQTSLLAVDMLMVEGLKELPLPKIVVVDKELKILELIRSEAVTHVVALIAPEPAAIPDFPGLPVFHRDNIDGIADFIVNRFLGIVSGKPLSGLVLAGGKSRRMGTDKALITYHTRNQLMHTAEMMRHHCQQVYLSCRAEQQDGYREFGFPLIADSYLDIGPLGGLLSAQRLSSETSWLVCACDLPFIDHALLHELVRQRDPFSFATSYRHNDTKAPEPLCTIYEPKSRLPLIMRHAAGNNSLRSFLQDFPIHYLSVKDPLRLQNINTPEEQIQASRSLSEKNEQKKQH</sequence>
<dbReference type="Gene3D" id="3.90.550.10">
    <property type="entry name" value="Spore Coat Polysaccharide Biosynthesis Protein SpsA, Chain A"/>
    <property type="match status" value="1"/>
</dbReference>
<feature type="binding site" evidence="8">
    <location>
        <position position="283"/>
    </location>
    <ligand>
        <name>GTP</name>
        <dbReference type="ChEBI" id="CHEBI:37565"/>
    </ligand>
</feature>
<comment type="similarity">
    <text evidence="8">Belongs to the MobA family.</text>
</comment>
<dbReference type="NCBIfam" id="TIGR00176">
    <property type="entry name" value="mobB"/>
    <property type="match status" value="1"/>
</dbReference>
<keyword evidence="2 8" id="KW-0808">Transferase</keyword>
<dbReference type="Gene3D" id="3.40.50.300">
    <property type="entry name" value="P-loop containing nucleotide triphosphate hydrolases"/>
    <property type="match status" value="1"/>
</dbReference>
<keyword evidence="1 8" id="KW-0963">Cytoplasm</keyword>
<feature type="domain" description="Molybdopterin-guanine dinucleotide biosynthesis protein B (MobB)" evidence="10">
    <location>
        <begin position="23"/>
        <end position="148"/>
    </location>
</feature>
<feature type="binding site" evidence="8">
    <location>
        <position position="283"/>
    </location>
    <ligand>
        <name>Mg(2+)</name>
        <dbReference type="ChEBI" id="CHEBI:18420"/>
    </ligand>
</feature>
<protein>
    <recommendedName>
        <fullName evidence="8">Probable molybdenum cofactor guanylyltransferase</fullName>
        <shortName evidence="8">MoCo guanylyltransferase</shortName>
        <ecNumber evidence="8">2.7.7.77</ecNumber>
    </recommendedName>
    <alternativeName>
        <fullName evidence="8">GTP:molybdopterin guanylyltransferase</fullName>
    </alternativeName>
    <alternativeName>
        <fullName evidence="8">Mo-MPT guanylyltransferase</fullName>
    </alternativeName>
    <alternativeName>
        <fullName evidence="8">Molybdopterin guanylyltransferase</fullName>
    </alternativeName>
    <alternativeName>
        <fullName evidence="8">Molybdopterin-guanine dinucleotide synthase</fullName>
        <shortName evidence="8">MGD synthase</shortName>
    </alternativeName>
</protein>
<dbReference type="PANTHER" id="PTHR19136">
    <property type="entry name" value="MOLYBDENUM COFACTOR GUANYLYLTRANSFERASE"/>
    <property type="match status" value="1"/>
</dbReference>
<keyword evidence="6 8" id="KW-0342">GTP-binding</keyword>
<evidence type="ECO:0000256" key="8">
    <source>
        <dbReference type="HAMAP-Rule" id="MF_00316"/>
    </source>
</evidence>
<evidence type="ECO:0000256" key="1">
    <source>
        <dbReference type="ARBA" id="ARBA00022490"/>
    </source>
</evidence>
<dbReference type="HOGENOM" id="CLU_042775_0_0_10"/>
<comment type="cofactor">
    <cofactor evidence="8">
        <name>Mg(2+)</name>
        <dbReference type="ChEBI" id="CHEBI:18420"/>
    </cofactor>
</comment>
<gene>
    <name evidence="8" type="primary">mobA</name>
    <name evidence="12" type="ordered locus">Cphamn1_2378</name>
</gene>
<evidence type="ECO:0000313" key="12">
    <source>
        <dbReference type="EMBL" id="ACE05276.1"/>
    </source>
</evidence>
<evidence type="ECO:0000256" key="4">
    <source>
        <dbReference type="ARBA" id="ARBA00022741"/>
    </source>
</evidence>
<evidence type="ECO:0000256" key="7">
    <source>
        <dbReference type="ARBA" id="ARBA00023150"/>
    </source>
</evidence>
<dbReference type="KEGG" id="cpb:Cphamn1_2378"/>